<proteinExistence type="predicted"/>
<evidence type="ECO:0000313" key="1">
    <source>
        <dbReference type="EMBL" id="KPY77364.1"/>
    </source>
</evidence>
<sequence>MRQFERDDELRAAAGDVDVDVDAQLRVQRRKDVLSWNSNKRRTALRIATPLWADLAAIEAIYVEARRLTAVTGVPHEVDHIVPIQGKRVCGLHVEVNLQILTKVDNVKKHARFHDQT</sequence>
<gene>
    <name evidence="1" type="ORF">ALO94_02227</name>
</gene>
<accession>A0A0Q0DV94</accession>
<comment type="caution">
    <text evidence="1">The sequence shown here is derived from an EMBL/GenBank/DDBJ whole genome shotgun (WGS) entry which is preliminary data.</text>
</comment>
<evidence type="ECO:0000313" key="2">
    <source>
        <dbReference type="Proteomes" id="UP000050384"/>
    </source>
</evidence>
<dbReference type="EMBL" id="LJRI01001057">
    <property type="protein sequence ID" value="KPY77364.1"/>
    <property type="molecule type" value="Genomic_DNA"/>
</dbReference>
<dbReference type="Proteomes" id="UP000050384">
    <property type="component" value="Unassembled WGS sequence"/>
</dbReference>
<dbReference type="InterPro" id="IPR003615">
    <property type="entry name" value="HNH_nuc"/>
</dbReference>
<organism evidence="1 2">
    <name type="scientific">Pseudomonas syringae pv. spinaceae</name>
    <dbReference type="NCBI Taxonomy" id="264459"/>
    <lineage>
        <taxon>Bacteria</taxon>
        <taxon>Pseudomonadati</taxon>
        <taxon>Pseudomonadota</taxon>
        <taxon>Gammaproteobacteria</taxon>
        <taxon>Pseudomonadales</taxon>
        <taxon>Pseudomonadaceae</taxon>
        <taxon>Pseudomonas</taxon>
        <taxon>Pseudomonas syringae</taxon>
    </lineage>
</organism>
<dbReference type="AlphaFoldDB" id="A0A0Q0DV94"/>
<dbReference type="RefSeq" id="WP_057427753.1">
    <property type="nucleotide sequence ID" value="NZ_LJRI01001057.1"/>
</dbReference>
<name>A0A0Q0DV94_PSESX</name>
<reference evidence="1 2" key="1">
    <citation type="submission" date="2015-09" db="EMBL/GenBank/DDBJ databases">
        <title>Genome announcement of multiple Pseudomonas syringae strains.</title>
        <authorList>
            <person name="Thakur S."/>
            <person name="Wang P.W."/>
            <person name="Gong Y."/>
            <person name="Weir B.S."/>
            <person name="Guttman D.S."/>
        </authorList>
    </citation>
    <scope>NUCLEOTIDE SEQUENCE [LARGE SCALE GENOMIC DNA]</scope>
    <source>
        <strain evidence="1 2">ICMP16929</strain>
    </source>
</reference>
<protein>
    <submittedName>
        <fullName evidence="1">Uncharacterized protein</fullName>
    </submittedName>
</protein>
<dbReference type="CDD" id="cd00085">
    <property type="entry name" value="HNHc"/>
    <property type="match status" value="1"/>
</dbReference>